<dbReference type="RefSeq" id="WP_153421835.1">
    <property type="nucleotide sequence ID" value="NZ_WFLM01000009.1"/>
</dbReference>
<feature type="transmembrane region" description="Helical" evidence="1">
    <location>
        <begin position="59"/>
        <end position="77"/>
    </location>
</feature>
<name>A0A6N6VQ79_9BACT</name>
<feature type="transmembrane region" description="Helical" evidence="1">
    <location>
        <begin position="132"/>
        <end position="157"/>
    </location>
</feature>
<organism evidence="2 3">
    <name type="scientific">Silvanigrella paludirubra</name>
    <dbReference type="NCBI Taxonomy" id="2499159"/>
    <lineage>
        <taxon>Bacteria</taxon>
        <taxon>Pseudomonadati</taxon>
        <taxon>Bdellovibrionota</taxon>
        <taxon>Oligoflexia</taxon>
        <taxon>Silvanigrellales</taxon>
        <taxon>Silvanigrellaceae</taxon>
        <taxon>Silvanigrella</taxon>
    </lineage>
</organism>
<evidence type="ECO:0000313" key="3">
    <source>
        <dbReference type="Proteomes" id="UP000437748"/>
    </source>
</evidence>
<keyword evidence="1" id="KW-0812">Transmembrane</keyword>
<evidence type="ECO:0000256" key="1">
    <source>
        <dbReference type="SAM" id="Phobius"/>
    </source>
</evidence>
<dbReference type="AlphaFoldDB" id="A0A6N6VQ79"/>
<reference evidence="2 3" key="1">
    <citation type="submission" date="2019-10" db="EMBL/GenBank/DDBJ databases">
        <title>New species of Slilvanegrellaceae.</title>
        <authorList>
            <person name="Pitt A."/>
            <person name="Hahn M.W."/>
        </authorList>
    </citation>
    <scope>NUCLEOTIDE SEQUENCE [LARGE SCALE GENOMIC DNA]</scope>
    <source>
        <strain evidence="2 3">SP-Ram-0.45-NSY-1</strain>
    </source>
</reference>
<keyword evidence="3" id="KW-1185">Reference proteome</keyword>
<keyword evidence="1" id="KW-0472">Membrane</keyword>
<gene>
    <name evidence="2" type="ORF">GCL60_16405</name>
</gene>
<proteinExistence type="predicted"/>
<dbReference type="EMBL" id="WFLM01000009">
    <property type="protein sequence ID" value="KAB8035810.1"/>
    <property type="molecule type" value="Genomic_DNA"/>
</dbReference>
<keyword evidence="1" id="KW-1133">Transmembrane helix</keyword>
<evidence type="ECO:0000313" key="2">
    <source>
        <dbReference type="EMBL" id="KAB8035810.1"/>
    </source>
</evidence>
<protein>
    <submittedName>
        <fullName evidence="2">Uncharacterized protein</fullName>
    </submittedName>
</protein>
<accession>A0A6N6VQ79</accession>
<dbReference type="Proteomes" id="UP000437748">
    <property type="component" value="Unassembled WGS sequence"/>
</dbReference>
<comment type="caution">
    <text evidence="2">The sequence shown here is derived from an EMBL/GenBank/DDBJ whole genome shotgun (WGS) entry which is preliminary data.</text>
</comment>
<sequence length="163" mass="19036">MKNWINYQGIQNRYGAQSSNLTEALRYFSYSFIASIIISSKEEFKIGSNILLSNTQIKILLICCITFILIDIFQYTVSSLLNFILANIIHIDKKLYKKDSSSQYKIFDYKKENDDTEKIFELDCISVFIYEIFLPILFFLKFIISLIMIISALIFLITTIKSI</sequence>